<comment type="subcellular location">
    <subcellularLocation>
        <location evidence="1">Cell membrane</location>
        <topology evidence="1">Multi-pass membrane protein</topology>
    </subcellularLocation>
</comment>
<accession>A0ABS7WQV9</accession>
<evidence type="ECO:0000256" key="3">
    <source>
        <dbReference type="ARBA" id="ARBA00022475"/>
    </source>
</evidence>
<keyword evidence="9" id="KW-1185">Reference proteome</keyword>
<protein>
    <submittedName>
        <fullName evidence="8">BCCT family transporter</fullName>
    </submittedName>
</protein>
<evidence type="ECO:0000256" key="1">
    <source>
        <dbReference type="ARBA" id="ARBA00004651"/>
    </source>
</evidence>
<dbReference type="PANTHER" id="PTHR30047:SF12">
    <property type="entry name" value="BCCT-FAMILY TRANSPORTER"/>
    <property type="match status" value="1"/>
</dbReference>
<evidence type="ECO:0000256" key="4">
    <source>
        <dbReference type="ARBA" id="ARBA00022692"/>
    </source>
</evidence>
<dbReference type="Pfam" id="PF02028">
    <property type="entry name" value="BCCT"/>
    <property type="match status" value="1"/>
</dbReference>
<gene>
    <name evidence="8" type="ORF">AVCANL283_03445</name>
</gene>
<dbReference type="EMBL" id="JACGBB010000005">
    <property type="protein sequence ID" value="MBZ7987166.1"/>
    <property type="molecule type" value="Genomic_DNA"/>
</dbReference>
<keyword evidence="5 7" id="KW-1133">Transmembrane helix</keyword>
<keyword evidence="3" id="KW-1003">Cell membrane</keyword>
<reference evidence="8 9" key="1">
    <citation type="submission" date="2020-07" db="EMBL/GenBank/DDBJ databases">
        <title>Transfer of Campylobacter canadensis to the novel genus Avispirillum gen. nov., that also includes two novel species recovered from migratory waterfowl: Avispirillum anseris sp. nov. and Avispirillum brantae sp. nov.</title>
        <authorList>
            <person name="Miller W.G."/>
            <person name="Chapman M.H."/>
            <person name="Yee E."/>
            <person name="Inglis G.D."/>
        </authorList>
    </citation>
    <scope>NUCLEOTIDE SEQUENCE [LARGE SCALE GENOMIC DNA]</scope>
    <source>
        <strain evidence="8 9">L283</strain>
    </source>
</reference>
<evidence type="ECO:0000256" key="6">
    <source>
        <dbReference type="ARBA" id="ARBA00023136"/>
    </source>
</evidence>
<evidence type="ECO:0000313" key="8">
    <source>
        <dbReference type="EMBL" id="MBZ7987166.1"/>
    </source>
</evidence>
<feature type="transmembrane region" description="Helical" evidence="7">
    <location>
        <begin position="47"/>
        <end position="67"/>
    </location>
</feature>
<name>A0ABS7WQV9_9BACT</name>
<evidence type="ECO:0000313" key="9">
    <source>
        <dbReference type="Proteomes" id="UP000786183"/>
    </source>
</evidence>
<comment type="caution">
    <text evidence="8">The sequence shown here is derived from an EMBL/GenBank/DDBJ whole genome shotgun (WGS) entry which is preliminary data.</text>
</comment>
<evidence type="ECO:0000256" key="7">
    <source>
        <dbReference type="SAM" id="Phobius"/>
    </source>
</evidence>
<proteinExistence type="predicted"/>
<keyword evidence="2" id="KW-0813">Transport</keyword>
<evidence type="ECO:0000256" key="2">
    <source>
        <dbReference type="ARBA" id="ARBA00022448"/>
    </source>
</evidence>
<dbReference type="PANTHER" id="PTHR30047">
    <property type="entry name" value="HIGH-AFFINITY CHOLINE TRANSPORT PROTEIN-RELATED"/>
    <property type="match status" value="1"/>
</dbReference>
<feature type="transmembrane region" description="Helical" evidence="7">
    <location>
        <begin position="87"/>
        <end position="105"/>
    </location>
</feature>
<organism evidence="8 9">
    <name type="scientific">Campylobacter canadensis</name>
    <dbReference type="NCBI Taxonomy" id="449520"/>
    <lineage>
        <taxon>Bacteria</taxon>
        <taxon>Pseudomonadati</taxon>
        <taxon>Campylobacterota</taxon>
        <taxon>Epsilonproteobacteria</taxon>
        <taxon>Campylobacterales</taxon>
        <taxon>Campylobacteraceae</taxon>
        <taxon>Campylobacter</taxon>
    </lineage>
</organism>
<dbReference type="RefSeq" id="WP_224325247.1">
    <property type="nucleotide sequence ID" value="NZ_JACGBB010000005.1"/>
</dbReference>
<dbReference type="Proteomes" id="UP000786183">
    <property type="component" value="Unassembled WGS sequence"/>
</dbReference>
<feature type="transmembrane region" description="Helical" evidence="7">
    <location>
        <begin position="9"/>
        <end position="27"/>
    </location>
</feature>
<evidence type="ECO:0000256" key="5">
    <source>
        <dbReference type="ARBA" id="ARBA00022989"/>
    </source>
</evidence>
<dbReference type="InterPro" id="IPR000060">
    <property type="entry name" value="BCCT_transptr"/>
</dbReference>
<sequence>MQVKRYDGFLIIVSIFSVLLVLLALLLNPAKSLEFANALFYKLTHSFGSLIQFFEFICVVFVAYLAFSKIGKIRLGDEKNQYSNLSWIFMFICAGLGSATMYWAFMEWAYYYISLGLNIASL</sequence>
<keyword evidence="4 7" id="KW-0812">Transmembrane</keyword>
<keyword evidence="6 7" id="KW-0472">Membrane</keyword>